<feature type="domain" description="HPr" evidence="5">
    <location>
        <begin position="10"/>
        <end position="97"/>
    </location>
</feature>
<evidence type="ECO:0000256" key="4">
    <source>
        <dbReference type="ARBA" id="ARBA00022683"/>
    </source>
</evidence>
<proteinExistence type="inferred from homology"/>
<dbReference type="InterPro" id="IPR000032">
    <property type="entry name" value="HPr-like"/>
</dbReference>
<comment type="caution">
    <text evidence="6">The sequence shown here is derived from an EMBL/GenBank/DDBJ whole genome shotgun (WGS) entry which is preliminary data.</text>
</comment>
<dbReference type="PANTHER" id="PTHR33705:SF2">
    <property type="entry name" value="PHOSPHOCARRIER PROTEIN NPR"/>
    <property type="match status" value="1"/>
</dbReference>
<protein>
    <submittedName>
        <fullName evidence="6">HPr family phosphocarrier protein</fullName>
    </submittedName>
</protein>
<comment type="similarity">
    <text evidence="2">Belongs to the HPr family.</text>
</comment>
<name>A0A7C4LMH1_9PLAN</name>
<dbReference type="Pfam" id="PF00381">
    <property type="entry name" value="PTS-HPr"/>
    <property type="match status" value="1"/>
</dbReference>
<organism evidence="6">
    <name type="scientific">Schlesneria paludicola</name>
    <dbReference type="NCBI Taxonomy" id="360056"/>
    <lineage>
        <taxon>Bacteria</taxon>
        <taxon>Pseudomonadati</taxon>
        <taxon>Planctomycetota</taxon>
        <taxon>Planctomycetia</taxon>
        <taxon>Planctomycetales</taxon>
        <taxon>Planctomycetaceae</taxon>
        <taxon>Schlesneria</taxon>
    </lineage>
</organism>
<keyword evidence="4" id="KW-0598">Phosphotransferase system</keyword>
<sequence length="108" mass="11504">MSWIMAESQVYRRRVIVKAEHGLHIRPCTLLAQAATKFDSRIRLGNGAKQANAKSVWDLLELAAGPGAELDLEVDGPDAPDALEHLAALFDSDFGVSASVSTTPSGDS</sequence>
<dbReference type="NCBIfam" id="TIGR01003">
    <property type="entry name" value="PTS_HPr_family"/>
    <property type="match status" value="1"/>
</dbReference>
<dbReference type="SUPFAM" id="SSF55594">
    <property type="entry name" value="HPr-like"/>
    <property type="match status" value="1"/>
</dbReference>
<dbReference type="EMBL" id="DSVQ01000016">
    <property type="protein sequence ID" value="HGT40395.1"/>
    <property type="molecule type" value="Genomic_DNA"/>
</dbReference>
<dbReference type="GO" id="GO:0005737">
    <property type="term" value="C:cytoplasm"/>
    <property type="evidence" value="ECO:0007669"/>
    <property type="project" value="UniProtKB-SubCell"/>
</dbReference>
<dbReference type="InterPro" id="IPR035895">
    <property type="entry name" value="HPr-like_sf"/>
</dbReference>
<dbReference type="AlphaFoldDB" id="A0A7C4LMH1"/>
<evidence type="ECO:0000313" key="6">
    <source>
        <dbReference type="EMBL" id="HGT40395.1"/>
    </source>
</evidence>
<dbReference type="GO" id="GO:0009401">
    <property type="term" value="P:phosphoenolpyruvate-dependent sugar phosphotransferase system"/>
    <property type="evidence" value="ECO:0007669"/>
    <property type="project" value="UniProtKB-KW"/>
</dbReference>
<keyword evidence="3" id="KW-0963">Cytoplasm</keyword>
<dbReference type="PROSITE" id="PS51350">
    <property type="entry name" value="PTS_HPR_DOM"/>
    <property type="match status" value="1"/>
</dbReference>
<reference evidence="6" key="1">
    <citation type="journal article" date="2020" name="mSystems">
        <title>Genome- and Community-Level Interaction Insights into Carbon Utilization and Element Cycling Functions of Hydrothermarchaeota in Hydrothermal Sediment.</title>
        <authorList>
            <person name="Zhou Z."/>
            <person name="Liu Y."/>
            <person name="Xu W."/>
            <person name="Pan J."/>
            <person name="Luo Z.H."/>
            <person name="Li M."/>
        </authorList>
    </citation>
    <scope>NUCLEOTIDE SEQUENCE [LARGE SCALE GENOMIC DNA]</scope>
    <source>
        <strain evidence="6">SpSt-508</strain>
    </source>
</reference>
<evidence type="ECO:0000259" key="5">
    <source>
        <dbReference type="PROSITE" id="PS51350"/>
    </source>
</evidence>
<evidence type="ECO:0000256" key="3">
    <source>
        <dbReference type="ARBA" id="ARBA00022490"/>
    </source>
</evidence>
<dbReference type="CDD" id="cd00367">
    <property type="entry name" value="PTS-HPr_like"/>
    <property type="match status" value="1"/>
</dbReference>
<dbReference type="PRINTS" id="PR00107">
    <property type="entry name" value="PHOSPHOCPHPR"/>
</dbReference>
<comment type="subcellular location">
    <subcellularLocation>
        <location evidence="1">Cytoplasm</location>
    </subcellularLocation>
</comment>
<accession>A0A7C4LMH1</accession>
<dbReference type="PANTHER" id="PTHR33705">
    <property type="entry name" value="PHOSPHOCARRIER PROTEIN HPR"/>
    <property type="match status" value="1"/>
</dbReference>
<evidence type="ECO:0000256" key="1">
    <source>
        <dbReference type="ARBA" id="ARBA00004496"/>
    </source>
</evidence>
<evidence type="ECO:0000256" key="2">
    <source>
        <dbReference type="ARBA" id="ARBA00010736"/>
    </source>
</evidence>
<gene>
    <name evidence="6" type="ORF">ENS64_14210</name>
</gene>
<dbReference type="Gene3D" id="3.30.1340.10">
    <property type="entry name" value="HPr-like"/>
    <property type="match status" value="1"/>
</dbReference>
<dbReference type="InterPro" id="IPR050399">
    <property type="entry name" value="HPr"/>
</dbReference>